<keyword evidence="3 6" id="KW-0547">Nucleotide-binding</keyword>
<keyword evidence="2" id="KW-0808">Transferase</keyword>
<accession>A0A8X8CNS3</accession>
<evidence type="ECO:0000256" key="1">
    <source>
        <dbReference type="ARBA" id="ARBA00022527"/>
    </source>
</evidence>
<reference evidence="8" key="1">
    <citation type="journal article" date="2020" name="bioRxiv">
        <title>Hybrid origin of Populus tomentosa Carr. identified through genome sequencing and phylogenomic analysis.</title>
        <authorList>
            <person name="An X."/>
            <person name="Gao K."/>
            <person name="Chen Z."/>
            <person name="Li J."/>
            <person name="Yang X."/>
            <person name="Yang X."/>
            <person name="Zhou J."/>
            <person name="Guo T."/>
            <person name="Zhao T."/>
            <person name="Huang S."/>
            <person name="Miao D."/>
            <person name="Khan W.U."/>
            <person name="Rao P."/>
            <person name="Ye M."/>
            <person name="Lei B."/>
            <person name="Liao W."/>
            <person name="Wang J."/>
            <person name="Ji L."/>
            <person name="Li Y."/>
            <person name="Guo B."/>
            <person name="Mustafa N.S."/>
            <person name="Li S."/>
            <person name="Yun Q."/>
            <person name="Keller S.R."/>
            <person name="Mao J."/>
            <person name="Zhang R."/>
            <person name="Strauss S.H."/>
        </authorList>
    </citation>
    <scope>NUCLEOTIDE SEQUENCE</scope>
    <source>
        <strain evidence="8">GM15</strain>
        <tissue evidence="8">Leaf</tissue>
    </source>
</reference>
<keyword evidence="4" id="KW-0418">Kinase</keyword>
<evidence type="ECO:0000256" key="4">
    <source>
        <dbReference type="ARBA" id="ARBA00022777"/>
    </source>
</evidence>
<dbReference type="EMBL" id="JAAWWB010000018">
    <property type="protein sequence ID" value="KAG6760925.1"/>
    <property type="molecule type" value="Genomic_DNA"/>
</dbReference>
<dbReference type="InterPro" id="IPR017441">
    <property type="entry name" value="Protein_kinase_ATP_BS"/>
</dbReference>
<dbReference type="PROSITE" id="PS00108">
    <property type="entry name" value="PROTEIN_KINASE_ST"/>
    <property type="match status" value="1"/>
</dbReference>
<sequence length="550" mass="60910">MRKASSPHPPYTNPTKQVSYLQHELNKRPSKNRSVLSYVKTAFKRVVGSFTILLPRKSKADGIVNDAAKSNKQVGGISFSTDLSTGSKSSSIFKSSSTCGSSSATSGMVGEGGFSIQEIFKMTDNFSPANKIGDGSFSTVYKGRLRDGSFVAVKRAQKNTYDKRLLLEFQNEAITLSKIEHLNLVRFYGYVEQGDERILVVEYVGNGNLREHLDGKKGSILEIAERLDIAIDVSHAVTYLHTYTDPPIIHRDIKASNVLITEKLRAKVADFGLARVTTEGSDATHISTQVKGTTGYLDPEYLRTYQLTEKSDVYSFGVLLVELMTGRHPIEQKRSLKERVTVKWVSIGASPDISSLDMTNYVLTPGYRCTHCKHSVTKNLGMVAFAVRAIKGREMMDDTWIQVLKPLDNNIVHLSFVLKMSFENSSAQKYLQILPQLKTSVGKAMQSLKVGDAIFVMDPLLRRSPGSTMAMEKVLKLARHCLAPSKQSRPSMKECSEVLWGIRKDLRASGSSSSAFISHQSADFPRREEKKSREAAFGIEDGGGYKFVSA</sequence>
<evidence type="ECO:0000256" key="6">
    <source>
        <dbReference type="PROSITE-ProRule" id="PRU10141"/>
    </source>
</evidence>
<comment type="caution">
    <text evidence="8">The sequence shown here is derived from an EMBL/GenBank/DDBJ whole genome shotgun (WGS) entry which is preliminary data.</text>
</comment>
<dbReference type="PANTHER" id="PTHR47989:SF71">
    <property type="entry name" value="PROTEIN KINASE DOMAIN-CONTAINING PROTEIN"/>
    <property type="match status" value="1"/>
</dbReference>
<dbReference type="Proteomes" id="UP000886885">
    <property type="component" value="Chromosome 9D"/>
</dbReference>
<dbReference type="InterPro" id="IPR008271">
    <property type="entry name" value="Ser/Thr_kinase_AS"/>
</dbReference>
<evidence type="ECO:0000256" key="3">
    <source>
        <dbReference type="ARBA" id="ARBA00022741"/>
    </source>
</evidence>
<feature type="binding site" evidence="6">
    <location>
        <position position="154"/>
    </location>
    <ligand>
        <name>ATP</name>
        <dbReference type="ChEBI" id="CHEBI:30616"/>
    </ligand>
</feature>
<evidence type="ECO:0000313" key="8">
    <source>
        <dbReference type="EMBL" id="KAG6760925.1"/>
    </source>
</evidence>
<dbReference type="GO" id="GO:0004674">
    <property type="term" value="F:protein serine/threonine kinase activity"/>
    <property type="evidence" value="ECO:0007669"/>
    <property type="project" value="UniProtKB-KW"/>
</dbReference>
<proteinExistence type="predicted"/>
<dbReference type="PROSITE" id="PS50011">
    <property type="entry name" value="PROTEIN_KINASE_DOM"/>
    <property type="match status" value="1"/>
</dbReference>
<name>A0A8X8CNS3_POPTO</name>
<organism evidence="8 9">
    <name type="scientific">Populus tomentosa</name>
    <name type="common">Chinese white poplar</name>
    <dbReference type="NCBI Taxonomy" id="118781"/>
    <lineage>
        <taxon>Eukaryota</taxon>
        <taxon>Viridiplantae</taxon>
        <taxon>Streptophyta</taxon>
        <taxon>Embryophyta</taxon>
        <taxon>Tracheophyta</taxon>
        <taxon>Spermatophyta</taxon>
        <taxon>Magnoliopsida</taxon>
        <taxon>eudicotyledons</taxon>
        <taxon>Gunneridae</taxon>
        <taxon>Pentapetalae</taxon>
        <taxon>rosids</taxon>
        <taxon>fabids</taxon>
        <taxon>Malpighiales</taxon>
        <taxon>Salicaceae</taxon>
        <taxon>Saliceae</taxon>
        <taxon>Populus</taxon>
    </lineage>
</organism>
<dbReference type="InterPro" id="IPR000719">
    <property type="entry name" value="Prot_kinase_dom"/>
</dbReference>
<keyword evidence="5 6" id="KW-0067">ATP-binding</keyword>
<dbReference type="AlphaFoldDB" id="A0A8X8CNS3"/>
<dbReference type="OrthoDB" id="4062651at2759"/>
<dbReference type="Pfam" id="PF00069">
    <property type="entry name" value="Pkinase"/>
    <property type="match status" value="1"/>
</dbReference>
<keyword evidence="1" id="KW-0723">Serine/threonine-protein kinase</keyword>
<dbReference type="PANTHER" id="PTHR47989">
    <property type="entry name" value="OS01G0750732 PROTEIN"/>
    <property type="match status" value="1"/>
</dbReference>
<evidence type="ECO:0000256" key="2">
    <source>
        <dbReference type="ARBA" id="ARBA00022679"/>
    </source>
</evidence>
<keyword evidence="9" id="KW-1185">Reference proteome</keyword>
<dbReference type="PROSITE" id="PS00107">
    <property type="entry name" value="PROTEIN_KINASE_ATP"/>
    <property type="match status" value="1"/>
</dbReference>
<protein>
    <recommendedName>
        <fullName evidence="7">Protein kinase domain-containing protein</fullName>
    </recommendedName>
</protein>
<evidence type="ECO:0000313" key="9">
    <source>
        <dbReference type="Proteomes" id="UP000886885"/>
    </source>
</evidence>
<evidence type="ECO:0000256" key="5">
    <source>
        <dbReference type="ARBA" id="ARBA00022840"/>
    </source>
</evidence>
<dbReference type="SMART" id="SM00220">
    <property type="entry name" value="S_TKc"/>
    <property type="match status" value="1"/>
</dbReference>
<dbReference type="GO" id="GO:0005524">
    <property type="term" value="F:ATP binding"/>
    <property type="evidence" value="ECO:0007669"/>
    <property type="project" value="UniProtKB-UniRule"/>
</dbReference>
<feature type="domain" description="Protein kinase" evidence="7">
    <location>
        <begin position="126"/>
        <end position="499"/>
    </location>
</feature>
<gene>
    <name evidence="8" type="ORF">POTOM_034113</name>
</gene>
<evidence type="ECO:0000259" key="7">
    <source>
        <dbReference type="PROSITE" id="PS50011"/>
    </source>
</evidence>